<dbReference type="AlphaFoldDB" id="A0A2Z6PBJ7"/>
<sequence length="925" mass="106937">MKSKLEILWDLKGGFELMDIGNSFFMIKFYGISRVINGGPWMIYDHYMAMRQWVPNFNAATATIDKTMVWIRIPSLNLVYYDESVLWAIASMVGKPIKVDLNTLSLSRGRFARICVEIDLVQPVVGKVGVNGEWYHVQYEGLHVICTHCGCYGHVLKDCSSTSEKRDKSNISVETNNGGDKVHKNQVGSELHKDQNRKNQLDENTTLNCVNHGDHGGADELHGDWIKVERKKRNIELMATIQQILKKSRSQWITDGDRNTKYYHSKTIIRRTKNKILSLRDDAGNWIDEPENLKDLVRQFYVDLFTEEIVDREHVISWNTYPHSIESHHDRLGVNVKFSECKKALFEMGPHKAPGEDGYPALFFQQCWDTVGNSLFQFVDQFIENCLEDCKFPPKLIQVIHHCISSPSYKILWNGEKSDSFNPTRADQVEAEYWKPMRVGRYGPQISHLLFADDLLLFAEASIEQAHCVMHCLDLFCQASGQKINNQKTQIYFSKNVDSQLRFKRPHHMNEAFLMKIWWNLINKPDELWCKVLLGKYGRNNDLMVSCSSQPYDSPLWRALVGISKDFQRHVFWKIGDGRRTNFWMDKWVPNGGDLFGSASQSLIDTTLSVLALPAPDDVDGPDIMRWGSTSNHQFTVQRAYILQHGDTHALDGDWKSLWNWKGPHRIQTFIWSWIFNNINKSWIGAFITSWKTTFMTTCWFLWTWRNQSIFEDDFHLPDNPILAIQNLTREMDLRPIELPHIDLQIKDTIYIGWKKPPEGWIKLNCDGACKGGGESSGCGGLFRNSDGRWMKGYSKKIGVCDAFHAELWGMYLGLDMAWRERIPQLIVESESNFLIDMITDNCKFNGELPTLARRIRNLLALNWDVKFCHTWREGNRCADWLANFSLSLDSSTCVSMETPPIELRKLLFDDFSGVCMPRNVRLVS</sequence>
<dbReference type="EMBL" id="DF974233">
    <property type="protein sequence ID" value="GAU46632.1"/>
    <property type="molecule type" value="Genomic_DNA"/>
</dbReference>
<proteinExistence type="predicted"/>
<keyword evidence="1" id="KW-0479">Metal-binding</keyword>
<organism evidence="4 5">
    <name type="scientific">Trifolium subterraneum</name>
    <name type="common">Subterranean clover</name>
    <dbReference type="NCBI Taxonomy" id="3900"/>
    <lineage>
        <taxon>Eukaryota</taxon>
        <taxon>Viridiplantae</taxon>
        <taxon>Streptophyta</taxon>
        <taxon>Embryophyta</taxon>
        <taxon>Tracheophyta</taxon>
        <taxon>Spermatophyta</taxon>
        <taxon>Magnoliopsida</taxon>
        <taxon>eudicotyledons</taxon>
        <taxon>Gunneridae</taxon>
        <taxon>Pentapetalae</taxon>
        <taxon>rosids</taxon>
        <taxon>fabids</taxon>
        <taxon>Fabales</taxon>
        <taxon>Fabaceae</taxon>
        <taxon>Papilionoideae</taxon>
        <taxon>50 kb inversion clade</taxon>
        <taxon>NPAAA clade</taxon>
        <taxon>Hologalegina</taxon>
        <taxon>IRL clade</taxon>
        <taxon>Trifolieae</taxon>
        <taxon>Trifolium</taxon>
    </lineage>
</organism>
<dbReference type="GO" id="GO:0008270">
    <property type="term" value="F:zinc ion binding"/>
    <property type="evidence" value="ECO:0007669"/>
    <property type="project" value="UniProtKB-KW"/>
</dbReference>
<keyword evidence="1" id="KW-0863">Zinc-finger</keyword>
<dbReference type="PANTHER" id="PTHR31286">
    <property type="entry name" value="GLYCINE-RICH CELL WALL STRUCTURAL PROTEIN 1.8-LIKE"/>
    <property type="match status" value="1"/>
</dbReference>
<dbReference type="InterPro" id="IPR002156">
    <property type="entry name" value="RNaseH_domain"/>
</dbReference>
<dbReference type="CDD" id="cd06222">
    <property type="entry name" value="RNase_H_like"/>
    <property type="match status" value="1"/>
</dbReference>
<gene>
    <name evidence="4" type="ORF">TSUD_284800</name>
</gene>
<evidence type="ECO:0000313" key="4">
    <source>
        <dbReference type="EMBL" id="GAU46632.1"/>
    </source>
</evidence>
<dbReference type="PANTHER" id="PTHR31286:SF171">
    <property type="entry name" value="CCHC-TYPE DOMAIN-CONTAINING PROTEIN"/>
    <property type="match status" value="1"/>
</dbReference>
<dbReference type="OrthoDB" id="851886at2759"/>
<evidence type="ECO:0000256" key="2">
    <source>
        <dbReference type="SAM" id="MobiDB-lite"/>
    </source>
</evidence>
<accession>A0A2Z6PBJ7</accession>
<dbReference type="InterPro" id="IPR040256">
    <property type="entry name" value="At4g02000-like"/>
</dbReference>
<dbReference type="SUPFAM" id="SSF53098">
    <property type="entry name" value="Ribonuclease H-like"/>
    <property type="match status" value="1"/>
</dbReference>
<dbReference type="InterPro" id="IPR001878">
    <property type="entry name" value="Znf_CCHC"/>
</dbReference>
<dbReference type="InterPro" id="IPR025558">
    <property type="entry name" value="DUF4283"/>
</dbReference>
<dbReference type="Gene3D" id="3.30.420.10">
    <property type="entry name" value="Ribonuclease H-like superfamily/Ribonuclease H"/>
    <property type="match status" value="1"/>
</dbReference>
<dbReference type="Pfam" id="PF14111">
    <property type="entry name" value="DUF4283"/>
    <property type="match status" value="1"/>
</dbReference>
<dbReference type="Proteomes" id="UP000242715">
    <property type="component" value="Unassembled WGS sequence"/>
</dbReference>
<evidence type="ECO:0000256" key="1">
    <source>
        <dbReference type="PROSITE-ProRule" id="PRU00047"/>
    </source>
</evidence>
<dbReference type="InterPro" id="IPR012337">
    <property type="entry name" value="RNaseH-like_sf"/>
</dbReference>
<dbReference type="GO" id="GO:0004523">
    <property type="term" value="F:RNA-DNA hybrid ribonuclease activity"/>
    <property type="evidence" value="ECO:0007669"/>
    <property type="project" value="InterPro"/>
</dbReference>
<name>A0A2Z6PBJ7_TRISU</name>
<dbReference type="Pfam" id="PF13456">
    <property type="entry name" value="RVT_3"/>
    <property type="match status" value="1"/>
</dbReference>
<evidence type="ECO:0000259" key="3">
    <source>
        <dbReference type="PROSITE" id="PS50158"/>
    </source>
</evidence>
<protein>
    <recommendedName>
        <fullName evidence="3">CCHC-type domain-containing protein</fullName>
    </recommendedName>
</protein>
<feature type="region of interest" description="Disordered" evidence="2">
    <location>
        <begin position="166"/>
        <end position="198"/>
    </location>
</feature>
<keyword evidence="5" id="KW-1185">Reference proteome</keyword>
<dbReference type="InterPro" id="IPR044730">
    <property type="entry name" value="RNase_H-like_dom_plant"/>
</dbReference>
<dbReference type="InterPro" id="IPR036397">
    <property type="entry name" value="RNaseH_sf"/>
</dbReference>
<dbReference type="PROSITE" id="PS50158">
    <property type="entry name" value="ZF_CCHC"/>
    <property type="match status" value="1"/>
</dbReference>
<feature type="domain" description="CCHC-type" evidence="3">
    <location>
        <begin position="146"/>
        <end position="159"/>
    </location>
</feature>
<dbReference type="GO" id="GO:0003676">
    <property type="term" value="F:nucleic acid binding"/>
    <property type="evidence" value="ECO:0007669"/>
    <property type="project" value="InterPro"/>
</dbReference>
<evidence type="ECO:0000313" key="5">
    <source>
        <dbReference type="Proteomes" id="UP000242715"/>
    </source>
</evidence>
<keyword evidence="1" id="KW-0862">Zinc</keyword>
<reference evidence="5" key="1">
    <citation type="journal article" date="2017" name="Front. Plant Sci.">
        <title>Climate Clever Clovers: New Paradigm to Reduce the Environmental Footprint of Ruminants by Breeding Low Methanogenic Forages Utilizing Haplotype Variation.</title>
        <authorList>
            <person name="Kaur P."/>
            <person name="Appels R."/>
            <person name="Bayer P.E."/>
            <person name="Keeble-Gagnere G."/>
            <person name="Wang J."/>
            <person name="Hirakawa H."/>
            <person name="Shirasawa K."/>
            <person name="Vercoe P."/>
            <person name="Stefanova K."/>
            <person name="Durmic Z."/>
            <person name="Nichols P."/>
            <person name="Revell C."/>
            <person name="Isobe S.N."/>
            <person name="Edwards D."/>
            <person name="Erskine W."/>
        </authorList>
    </citation>
    <scope>NUCLEOTIDE SEQUENCE [LARGE SCALE GENOMIC DNA]</scope>
    <source>
        <strain evidence="5">cv. Daliak</strain>
    </source>
</reference>